<dbReference type="InterPro" id="IPR011009">
    <property type="entry name" value="Kinase-like_dom_sf"/>
</dbReference>
<dbReference type="InterPro" id="IPR037215">
    <property type="entry name" value="GUN4-like_sf"/>
</dbReference>
<dbReference type="GO" id="GO:0005524">
    <property type="term" value="F:ATP binding"/>
    <property type="evidence" value="ECO:0007669"/>
    <property type="project" value="UniProtKB-UniRule"/>
</dbReference>
<evidence type="ECO:0000313" key="7">
    <source>
        <dbReference type="EMBL" id="EHJ14940.1"/>
    </source>
</evidence>
<organism evidence="7 8">
    <name type="scientific">Crocosphaera watsonii WH 0003</name>
    <dbReference type="NCBI Taxonomy" id="423471"/>
    <lineage>
        <taxon>Bacteria</taxon>
        <taxon>Bacillati</taxon>
        <taxon>Cyanobacteriota</taxon>
        <taxon>Cyanophyceae</taxon>
        <taxon>Oscillatoriophycideae</taxon>
        <taxon>Chroococcales</taxon>
        <taxon>Aphanothecaceae</taxon>
        <taxon>Crocosphaera</taxon>
    </lineage>
</organism>
<dbReference type="PANTHER" id="PTHR43289:SF34">
    <property type="entry name" value="SERINE_THREONINE-PROTEIN KINASE YBDM-RELATED"/>
    <property type="match status" value="1"/>
</dbReference>
<evidence type="ECO:0000259" key="6">
    <source>
        <dbReference type="PROSITE" id="PS50011"/>
    </source>
</evidence>
<evidence type="ECO:0000313" key="8">
    <source>
        <dbReference type="Proteomes" id="UP000003477"/>
    </source>
</evidence>
<name>G5IYP6_CROWT</name>
<dbReference type="SUPFAM" id="SSF56112">
    <property type="entry name" value="Protein kinase-like (PK-like)"/>
    <property type="match status" value="1"/>
</dbReference>
<dbReference type="InterPro" id="IPR000719">
    <property type="entry name" value="Prot_kinase_dom"/>
</dbReference>
<keyword evidence="3 7" id="KW-0418">Kinase</keyword>
<dbReference type="AlphaFoldDB" id="G5IYP6"/>
<dbReference type="RefSeq" id="WP_007309049.1">
    <property type="nucleotide sequence ID" value="NZ_AESD01000069.1"/>
</dbReference>
<evidence type="ECO:0000256" key="1">
    <source>
        <dbReference type="ARBA" id="ARBA00022679"/>
    </source>
</evidence>
<dbReference type="Gene3D" id="1.10.510.10">
    <property type="entry name" value="Transferase(Phosphotransferase) domain 1"/>
    <property type="match status" value="1"/>
</dbReference>
<keyword evidence="2 5" id="KW-0547">Nucleotide-binding</keyword>
<dbReference type="EMBL" id="AESD01000069">
    <property type="protein sequence ID" value="EHJ14940.1"/>
    <property type="molecule type" value="Genomic_DNA"/>
</dbReference>
<dbReference type="Gene3D" id="3.30.200.20">
    <property type="entry name" value="Phosphorylase Kinase, domain 1"/>
    <property type="match status" value="1"/>
</dbReference>
<protein>
    <submittedName>
        <fullName evidence="7">Protein kinase</fullName>
    </submittedName>
</protein>
<feature type="domain" description="Protein kinase" evidence="6">
    <location>
        <begin position="34"/>
        <end position="291"/>
    </location>
</feature>
<dbReference type="Gene3D" id="1.25.40.620">
    <property type="match status" value="1"/>
</dbReference>
<keyword evidence="4 5" id="KW-0067">ATP-binding</keyword>
<dbReference type="Pfam" id="PF00069">
    <property type="entry name" value="Pkinase"/>
    <property type="match status" value="1"/>
</dbReference>
<dbReference type="PROSITE" id="PS00107">
    <property type="entry name" value="PROTEIN_KINASE_ATP"/>
    <property type="match status" value="1"/>
</dbReference>
<reference evidence="7 8" key="1">
    <citation type="journal article" date="2011" name="Front. Microbiol.">
        <title>Two Strains of Crocosphaera watsonii with Highly Conserved Genomes are Distinguished by Strain-Specific Features.</title>
        <authorList>
            <person name="Bench S.R."/>
            <person name="Ilikchyan I.N."/>
            <person name="Tripp H.J."/>
            <person name="Zehr J.P."/>
        </authorList>
    </citation>
    <scope>NUCLEOTIDE SEQUENCE [LARGE SCALE GENOMIC DNA]</scope>
    <source>
        <strain evidence="7 8">WH 0003</strain>
    </source>
</reference>
<dbReference type="PANTHER" id="PTHR43289">
    <property type="entry name" value="MITOGEN-ACTIVATED PROTEIN KINASE KINASE KINASE 20-RELATED"/>
    <property type="match status" value="1"/>
</dbReference>
<dbReference type="SUPFAM" id="SSF140869">
    <property type="entry name" value="GUN4-like"/>
    <property type="match status" value="1"/>
</dbReference>
<dbReference type="InterPro" id="IPR008629">
    <property type="entry name" value="GUN4-like"/>
</dbReference>
<dbReference type="CDD" id="cd14014">
    <property type="entry name" value="STKc_PknB_like"/>
    <property type="match status" value="1"/>
</dbReference>
<dbReference type="Gene3D" id="1.10.10.1770">
    <property type="entry name" value="Gun4-like"/>
    <property type="match status" value="1"/>
</dbReference>
<accession>G5IYP6</accession>
<sequence length="505" mass="58509">MDEKPPNHECHQFTLLKIIMSNWKPGTRLQNGRYEIHKVLGYGGSGITYRAKEHPYGHPVALKTLNATIQNKPDFNKHQERFIQEAFCLAKCNHNHVIKVHNVCQEGHIWCMVMDYIAGGNLKQYVNYKHGISQDEAIKYIQQIGSALTYIHEQGFIHRDVKPSNIMLRKKDMQAILIDFGLAREFVQDKTQIHTNYRTESFAPLEQYELTAKRGSYTDVYALAATLYYVLTLKLPFPAPFRQQGANLIPPKQHNPHISDTVNLAILKGMELRAEKRPQSIQEWLKLLPEKKAKSSRRCNWRQARQIILNPAKKEQLPTAKVSQNSVKKAPKTSIIQSRKQTIKPQESSQIVAIYNSEDDCIKLRELLMLGKLKEADQKTAQIILKLTNREKQGCLYQEHLADLPCHQLKIINQIWYEASNGYFGFSVQKKLYQDLGGKHYYDPKIWCAFGEKVGWRKNDNWLSYTDLNFNLWAPQGHLPMLGMQFWGLRGWLTLLINRLNSCQI</sequence>
<evidence type="ECO:0000256" key="4">
    <source>
        <dbReference type="ARBA" id="ARBA00022840"/>
    </source>
</evidence>
<dbReference type="CDD" id="cd16383">
    <property type="entry name" value="GUN4"/>
    <property type="match status" value="1"/>
</dbReference>
<comment type="caution">
    <text evidence="7">The sequence shown here is derived from an EMBL/GenBank/DDBJ whole genome shotgun (WGS) entry which is preliminary data.</text>
</comment>
<dbReference type="PROSITE" id="PS00108">
    <property type="entry name" value="PROTEIN_KINASE_ST"/>
    <property type="match status" value="1"/>
</dbReference>
<dbReference type="GeneID" id="88764350"/>
<dbReference type="PROSITE" id="PS50011">
    <property type="entry name" value="PROTEIN_KINASE_DOM"/>
    <property type="match status" value="1"/>
</dbReference>
<dbReference type="Proteomes" id="UP000003477">
    <property type="component" value="Unassembled WGS sequence"/>
</dbReference>
<proteinExistence type="predicted"/>
<dbReference type="SMART" id="SM00220">
    <property type="entry name" value="S_TKc"/>
    <property type="match status" value="1"/>
</dbReference>
<evidence type="ECO:0000256" key="5">
    <source>
        <dbReference type="PROSITE-ProRule" id="PRU10141"/>
    </source>
</evidence>
<gene>
    <name evidence="7" type="ORF">CWATWH0003_0414</name>
</gene>
<keyword evidence="1" id="KW-0808">Transferase</keyword>
<feature type="binding site" evidence="5">
    <location>
        <position position="63"/>
    </location>
    <ligand>
        <name>ATP</name>
        <dbReference type="ChEBI" id="CHEBI:30616"/>
    </ligand>
</feature>
<dbReference type="InterPro" id="IPR017441">
    <property type="entry name" value="Protein_kinase_ATP_BS"/>
</dbReference>
<dbReference type="Pfam" id="PF05419">
    <property type="entry name" value="GUN4"/>
    <property type="match status" value="1"/>
</dbReference>
<evidence type="ECO:0000256" key="3">
    <source>
        <dbReference type="ARBA" id="ARBA00022777"/>
    </source>
</evidence>
<dbReference type="PATRIC" id="fig|423471.3.peg.383"/>
<dbReference type="GO" id="GO:0004674">
    <property type="term" value="F:protein serine/threonine kinase activity"/>
    <property type="evidence" value="ECO:0007669"/>
    <property type="project" value="TreeGrafter"/>
</dbReference>
<dbReference type="InterPro" id="IPR008271">
    <property type="entry name" value="Ser/Thr_kinase_AS"/>
</dbReference>
<evidence type="ECO:0000256" key="2">
    <source>
        <dbReference type="ARBA" id="ARBA00022741"/>
    </source>
</evidence>